<dbReference type="PROSITE" id="PS51318">
    <property type="entry name" value="TAT"/>
    <property type="match status" value="1"/>
</dbReference>
<feature type="domain" description="AB hydrolase-1" evidence="2">
    <location>
        <begin position="65"/>
        <end position="293"/>
    </location>
</feature>
<proteinExistence type="predicted"/>
<dbReference type="EMBL" id="JBHSHD010000002">
    <property type="protein sequence ID" value="MFC4819082.1"/>
    <property type="molecule type" value="Genomic_DNA"/>
</dbReference>
<organism evidence="3 4">
    <name type="scientific">Dokdonella ginsengisoli</name>
    <dbReference type="NCBI Taxonomy" id="363846"/>
    <lineage>
        <taxon>Bacteria</taxon>
        <taxon>Pseudomonadati</taxon>
        <taxon>Pseudomonadota</taxon>
        <taxon>Gammaproteobacteria</taxon>
        <taxon>Lysobacterales</taxon>
        <taxon>Rhodanobacteraceae</taxon>
        <taxon>Dokdonella</taxon>
    </lineage>
</organism>
<dbReference type="RefSeq" id="WP_380018820.1">
    <property type="nucleotide sequence ID" value="NZ_JBHSHD010000002.1"/>
</dbReference>
<dbReference type="InterPro" id="IPR000639">
    <property type="entry name" value="Epox_hydrolase-like"/>
</dbReference>
<reference evidence="4" key="1">
    <citation type="journal article" date="2019" name="Int. J. Syst. Evol. Microbiol.">
        <title>The Global Catalogue of Microorganisms (GCM) 10K type strain sequencing project: providing services to taxonomists for standard genome sequencing and annotation.</title>
        <authorList>
            <consortium name="The Broad Institute Genomics Platform"/>
            <consortium name="The Broad Institute Genome Sequencing Center for Infectious Disease"/>
            <person name="Wu L."/>
            <person name="Ma J."/>
        </authorList>
    </citation>
    <scope>NUCLEOTIDE SEQUENCE [LARGE SCALE GENOMIC DNA]</scope>
    <source>
        <strain evidence="4">CCUG 30340</strain>
    </source>
</reference>
<evidence type="ECO:0000256" key="1">
    <source>
        <dbReference type="SAM" id="SignalP"/>
    </source>
</evidence>
<feature type="chain" id="PRO_5046635028" evidence="1">
    <location>
        <begin position="27"/>
        <end position="323"/>
    </location>
</feature>
<dbReference type="PRINTS" id="PR00412">
    <property type="entry name" value="EPOXHYDRLASE"/>
</dbReference>
<sequence>MNRRRFLALAAAGVAAGAATSFDSLAAAAAEAPLDAAAFNAARRFVRTAFGNIAYVERGAGAGALFLHGFPLNGFQWRGALPALARHRRCIAPDFMALGHTEVAAGQDVGPQAQAAMLIALLDALKIGSVDLIANDSGSQVAQLLVARHPGRVRTLLLTNGDSEIDSPPPALAPVIELSKAGRYCDEWLAPWRADPALARSPQGIGGLCYADPAHPTDEAIEAYFAPILATPARKALMHAYAISLERNPLLGIRPALRRSRVPTRIVWGTADTIFSADSPDHLERSFGASRGVRRLEGARLFWPEERPEVIVEEARRLWGVAG</sequence>
<name>A0ABV9QQN7_9GAMM</name>
<keyword evidence="3" id="KW-0378">Hydrolase</keyword>
<feature type="signal peptide" evidence="1">
    <location>
        <begin position="1"/>
        <end position="26"/>
    </location>
</feature>
<protein>
    <submittedName>
        <fullName evidence="3">Alpha/beta fold hydrolase</fullName>
    </submittedName>
</protein>
<dbReference type="InterPro" id="IPR029058">
    <property type="entry name" value="AB_hydrolase_fold"/>
</dbReference>
<dbReference type="InterPro" id="IPR000073">
    <property type="entry name" value="AB_hydrolase_1"/>
</dbReference>
<keyword evidence="4" id="KW-1185">Reference proteome</keyword>
<accession>A0ABV9QQN7</accession>
<comment type="caution">
    <text evidence="3">The sequence shown here is derived from an EMBL/GenBank/DDBJ whole genome shotgun (WGS) entry which is preliminary data.</text>
</comment>
<dbReference type="Proteomes" id="UP001595886">
    <property type="component" value="Unassembled WGS sequence"/>
</dbReference>
<dbReference type="Gene3D" id="3.40.50.1820">
    <property type="entry name" value="alpha/beta hydrolase"/>
    <property type="match status" value="1"/>
</dbReference>
<dbReference type="GO" id="GO:0016787">
    <property type="term" value="F:hydrolase activity"/>
    <property type="evidence" value="ECO:0007669"/>
    <property type="project" value="UniProtKB-KW"/>
</dbReference>
<evidence type="ECO:0000313" key="3">
    <source>
        <dbReference type="EMBL" id="MFC4819082.1"/>
    </source>
</evidence>
<gene>
    <name evidence="3" type="ORF">ACFO6Q_02030</name>
</gene>
<dbReference type="SUPFAM" id="SSF53474">
    <property type="entry name" value="alpha/beta-Hydrolases"/>
    <property type="match status" value="1"/>
</dbReference>
<dbReference type="InterPro" id="IPR006311">
    <property type="entry name" value="TAT_signal"/>
</dbReference>
<keyword evidence="1" id="KW-0732">Signal</keyword>
<evidence type="ECO:0000259" key="2">
    <source>
        <dbReference type="Pfam" id="PF00561"/>
    </source>
</evidence>
<dbReference type="PANTHER" id="PTHR43689">
    <property type="entry name" value="HYDROLASE"/>
    <property type="match status" value="1"/>
</dbReference>
<dbReference type="Pfam" id="PF00561">
    <property type="entry name" value="Abhydrolase_1"/>
    <property type="match status" value="1"/>
</dbReference>
<evidence type="ECO:0000313" key="4">
    <source>
        <dbReference type="Proteomes" id="UP001595886"/>
    </source>
</evidence>
<dbReference type="PANTHER" id="PTHR43689:SF8">
    <property type="entry name" value="ALPHA_BETA-HYDROLASES SUPERFAMILY PROTEIN"/>
    <property type="match status" value="1"/>
</dbReference>